<gene>
    <name evidence="2" type="ORF">D7318_09410</name>
    <name evidence="1" type="ORF">D7319_08235</name>
</gene>
<keyword evidence="3" id="KW-1185">Reference proteome</keyword>
<name>A0A3A9WBE7_9ACTN</name>
<dbReference type="Proteomes" id="UP000268652">
    <property type="component" value="Unassembled WGS sequence"/>
</dbReference>
<organism evidence="1 4">
    <name type="scientific">Streptomyces radicis</name>
    <dbReference type="NCBI Taxonomy" id="1750517"/>
    <lineage>
        <taxon>Bacteria</taxon>
        <taxon>Bacillati</taxon>
        <taxon>Actinomycetota</taxon>
        <taxon>Actinomycetes</taxon>
        <taxon>Kitasatosporales</taxon>
        <taxon>Streptomycetaceae</taxon>
        <taxon>Streptomyces</taxon>
    </lineage>
</organism>
<evidence type="ECO:0000313" key="2">
    <source>
        <dbReference type="EMBL" id="RKN24901.1"/>
    </source>
</evidence>
<protein>
    <submittedName>
        <fullName evidence="1">TnsA-like heteromeric transposase endonuclease subunit</fullName>
    </submittedName>
</protein>
<dbReference type="NCBIfam" id="NF033179">
    <property type="entry name" value="TnsA_like_Actin"/>
    <property type="match status" value="1"/>
</dbReference>
<keyword evidence="1" id="KW-0255">Endonuclease</keyword>
<dbReference type="EMBL" id="RBDX01000005">
    <property type="protein sequence ID" value="RKN10641.1"/>
    <property type="molecule type" value="Genomic_DNA"/>
</dbReference>
<sequence>MEDLVAPYALDAAMAERLEGGAGWARRWTTAWKTAGADVVCPVQDVAGFPALASVPVRGFSWGTRQRHRPGLRPMLATGRMHGFESLAERRVLLALDFTGDVEEVLSQPFTLRFFPRDGGGEDHTPDFLVLLPGTALLIDVRPADLIKAKDVVKFAAAGRAADAAGWRYLVVTGWRRHVWAGLDALSARRRPMADRLGLERELLDVIGERPRRFGELVDATSLPAVARAHAVHLLWHRRLAMDLAQPLSDAAWIYPVGRR</sequence>
<evidence type="ECO:0000313" key="3">
    <source>
        <dbReference type="Proteomes" id="UP000268652"/>
    </source>
</evidence>
<evidence type="ECO:0000313" key="1">
    <source>
        <dbReference type="EMBL" id="RKN10641.1"/>
    </source>
</evidence>
<proteinExistence type="predicted"/>
<dbReference type="EMBL" id="RBDY01000005">
    <property type="protein sequence ID" value="RKN24901.1"/>
    <property type="molecule type" value="Genomic_DNA"/>
</dbReference>
<keyword evidence="1" id="KW-0540">Nuclease</keyword>
<reference evidence="3 4" key="1">
    <citation type="submission" date="2018-09" db="EMBL/GenBank/DDBJ databases">
        <title>Streptomyces sp. nov. DS1-2, an endophytic actinomycete isolated from roots of Dendrobium scabrilingue.</title>
        <authorList>
            <person name="Kuncharoen N."/>
            <person name="Kudo T."/>
            <person name="Ohkuma M."/>
            <person name="Yuki M."/>
            <person name="Tanasupawat S."/>
        </authorList>
    </citation>
    <scope>NUCLEOTIDE SEQUENCE [LARGE SCALE GENOMIC DNA]</scope>
    <source>
        <strain evidence="1 4">AZ1-7</strain>
        <strain evidence="2 3">DS1-2</strain>
    </source>
</reference>
<dbReference type="Proteomes" id="UP000275024">
    <property type="component" value="Unassembled WGS sequence"/>
</dbReference>
<evidence type="ECO:0000313" key="4">
    <source>
        <dbReference type="Proteomes" id="UP000275024"/>
    </source>
</evidence>
<accession>A0A3A9WBE7</accession>
<comment type="caution">
    <text evidence="1">The sequence shown here is derived from an EMBL/GenBank/DDBJ whole genome shotgun (WGS) entry which is preliminary data.</text>
</comment>
<dbReference type="GO" id="GO:0004519">
    <property type="term" value="F:endonuclease activity"/>
    <property type="evidence" value="ECO:0007669"/>
    <property type="project" value="UniProtKB-KW"/>
</dbReference>
<dbReference type="AlphaFoldDB" id="A0A3A9WBE7"/>
<keyword evidence="1" id="KW-0378">Hydrolase</keyword>
<dbReference type="InterPro" id="IPR048000">
    <property type="entry name" value="TnsA-like"/>
</dbReference>
<dbReference type="OrthoDB" id="3403133at2"/>